<dbReference type="Proteomes" id="UP000295560">
    <property type="component" value="Unassembled WGS sequence"/>
</dbReference>
<comment type="caution">
    <text evidence="2">The sequence shown here is derived from an EMBL/GenBank/DDBJ whole genome shotgun (WGS) entry which is preliminary data.</text>
</comment>
<dbReference type="InterPro" id="IPR037401">
    <property type="entry name" value="SnoaL-like"/>
</dbReference>
<accession>A0A4R1HJZ4</accession>
<dbReference type="Pfam" id="PF12680">
    <property type="entry name" value="SnoaL_2"/>
    <property type="match status" value="1"/>
</dbReference>
<feature type="domain" description="SnoaL-like" evidence="1">
    <location>
        <begin position="9"/>
        <end position="107"/>
    </location>
</feature>
<name>A0A4R1HJZ4_PSEEN</name>
<evidence type="ECO:0000259" key="1">
    <source>
        <dbReference type="Pfam" id="PF12680"/>
    </source>
</evidence>
<organism evidence="2 3">
    <name type="scientific">Pseudonocardia endophytica</name>
    <dbReference type="NCBI Taxonomy" id="401976"/>
    <lineage>
        <taxon>Bacteria</taxon>
        <taxon>Bacillati</taxon>
        <taxon>Actinomycetota</taxon>
        <taxon>Actinomycetes</taxon>
        <taxon>Pseudonocardiales</taxon>
        <taxon>Pseudonocardiaceae</taxon>
        <taxon>Pseudonocardia</taxon>
    </lineage>
</organism>
<dbReference type="RefSeq" id="WP_165922448.1">
    <property type="nucleotide sequence ID" value="NZ_SMFZ01000002.1"/>
</dbReference>
<evidence type="ECO:0000313" key="3">
    <source>
        <dbReference type="Proteomes" id="UP000295560"/>
    </source>
</evidence>
<reference evidence="2 3" key="1">
    <citation type="submission" date="2019-03" db="EMBL/GenBank/DDBJ databases">
        <title>Sequencing the genomes of 1000 actinobacteria strains.</title>
        <authorList>
            <person name="Klenk H.-P."/>
        </authorList>
    </citation>
    <scope>NUCLEOTIDE SEQUENCE [LARGE SCALE GENOMIC DNA]</scope>
    <source>
        <strain evidence="2 3">DSM 44969</strain>
    </source>
</reference>
<protein>
    <submittedName>
        <fullName evidence="2">Ketosteroid isomerase-like protein</fullName>
    </submittedName>
</protein>
<dbReference type="AlphaFoldDB" id="A0A4R1HJZ4"/>
<keyword evidence="3" id="KW-1185">Reference proteome</keyword>
<keyword evidence="2" id="KW-0413">Isomerase</keyword>
<evidence type="ECO:0000313" key="2">
    <source>
        <dbReference type="EMBL" id="TCK20825.1"/>
    </source>
</evidence>
<proteinExistence type="predicted"/>
<dbReference type="InterPro" id="IPR032710">
    <property type="entry name" value="NTF2-like_dom_sf"/>
</dbReference>
<dbReference type="EMBL" id="SMFZ01000002">
    <property type="protein sequence ID" value="TCK20825.1"/>
    <property type="molecule type" value="Genomic_DNA"/>
</dbReference>
<dbReference type="GO" id="GO:0016853">
    <property type="term" value="F:isomerase activity"/>
    <property type="evidence" value="ECO:0007669"/>
    <property type="project" value="UniProtKB-KW"/>
</dbReference>
<gene>
    <name evidence="2" type="ORF">EV378_4789</name>
</gene>
<sequence length="133" mass="13989">MEANVIARRLYAAAASDPSALLDLLAPDVVLHDPGSHPNGGAHRGRDAVLAFLGASSSAGASMEVLDVMGGSHHAAAYVRVRADRGDARLDNLTVHLMRIEDGRVAEFWFHNRDQAHVDAFWSAVLPAGAGAA</sequence>
<dbReference type="SUPFAM" id="SSF54427">
    <property type="entry name" value="NTF2-like"/>
    <property type="match status" value="1"/>
</dbReference>
<dbReference type="Gene3D" id="3.10.450.50">
    <property type="match status" value="1"/>
</dbReference>